<protein>
    <recommendedName>
        <fullName evidence="2">Alpha/beta hydrolase fold-3 domain-containing protein</fullName>
    </recommendedName>
</protein>
<dbReference type="Pfam" id="PF07859">
    <property type="entry name" value="Abhydrolase_3"/>
    <property type="match status" value="1"/>
</dbReference>
<evidence type="ECO:0000256" key="1">
    <source>
        <dbReference type="ARBA" id="ARBA00022801"/>
    </source>
</evidence>
<dbReference type="EMBL" id="JAOQAV010000100">
    <property type="protein sequence ID" value="KAJ4177559.1"/>
    <property type="molecule type" value="Genomic_DNA"/>
</dbReference>
<dbReference type="InterPro" id="IPR050300">
    <property type="entry name" value="GDXG_lipolytic_enzyme"/>
</dbReference>
<keyword evidence="1" id="KW-0378">Hydrolase</keyword>
<gene>
    <name evidence="3" type="ORF">NW755_013779</name>
</gene>
<reference evidence="3" key="1">
    <citation type="submission" date="2022-09" db="EMBL/GenBank/DDBJ databases">
        <title>Fusarium specimens isolated from Avocado Roots.</title>
        <authorList>
            <person name="Stajich J."/>
            <person name="Roper C."/>
            <person name="Heimlech-Rivalta G."/>
        </authorList>
    </citation>
    <scope>NUCLEOTIDE SEQUENCE</scope>
    <source>
        <strain evidence="3">A02</strain>
    </source>
</reference>
<dbReference type="PANTHER" id="PTHR48081">
    <property type="entry name" value="AB HYDROLASE SUPERFAMILY PROTEIN C4A8.06C"/>
    <property type="match status" value="1"/>
</dbReference>
<dbReference type="Proteomes" id="UP001152087">
    <property type="component" value="Unassembled WGS sequence"/>
</dbReference>
<organism evidence="3 4">
    <name type="scientific">Fusarium falciforme</name>
    <dbReference type="NCBI Taxonomy" id="195108"/>
    <lineage>
        <taxon>Eukaryota</taxon>
        <taxon>Fungi</taxon>
        <taxon>Dikarya</taxon>
        <taxon>Ascomycota</taxon>
        <taxon>Pezizomycotina</taxon>
        <taxon>Sordariomycetes</taxon>
        <taxon>Hypocreomycetidae</taxon>
        <taxon>Hypocreales</taxon>
        <taxon>Nectriaceae</taxon>
        <taxon>Fusarium</taxon>
        <taxon>Fusarium solani species complex</taxon>
    </lineage>
</organism>
<dbReference type="InterPro" id="IPR013094">
    <property type="entry name" value="AB_hydrolase_3"/>
</dbReference>
<evidence type="ECO:0000313" key="4">
    <source>
        <dbReference type="Proteomes" id="UP001152087"/>
    </source>
</evidence>
<keyword evidence="4" id="KW-1185">Reference proteome</keyword>
<accession>A0A9W8QTB5</accession>
<dbReference type="Gene3D" id="3.40.50.1820">
    <property type="entry name" value="alpha/beta hydrolase"/>
    <property type="match status" value="1"/>
</dbReference>
<dbReference type="PANTHER" id="PTHR48081:SF8">
    <property type="entry name" value="ALPHA_BETA HYDROLASE FOLD-3 DOMAIN-CONTAINING PROTEIN-RELATED"/>
    <property type="match status" value="1"/>
</dbReference>
<proteinExistence type="predicted"/>
<name>A0A9W8QTB5_9HYPO</name>
<evidence type="ECO:0000259" key="2">
    <source>
        <dbReference type="Pfam" id="PF07859"/>
    </source>
</evidence>
<dbReference type="GO" id="GO:0016787">
    <property type="term" value="F:hydrolase activity"/>
    <property type="evidence" value="ECO:0007669"/>
    <property type="project" value="UniProtKB-KW"/>
</dbReference>
<comment type="caution">
    <text evidence="3">The sequence shown here is derived from an EMBL/GenBank/DDBJ whole genome shotgun (WGS) entry which is preliminary data.</text>
</comment>
<dbReference type="AlphaFoldDB" id="A0A9W8QTB5"/>
<evidence type="ECO:0000313" key="3">
    <source>
        <dbReference type="EMBL" id="KAJ4177559.1"/>
    </source>
</evidence>
<sequence length="320" mass="34714">MPFKVNAELAAVLGKLSGGIDPPPPPKLGDVNTRRTLIAPGIKALVGPNFPSDVRTKDYYTPSPDGHEILLRWYHTDEQPQNPAVVYIHGGGMILGSVDDYHVLVAGYVARTRVPFLSVEYRLAPEFPYPTPLNDIYAAVMWLYSKAKHLTVDPQRIAIMGDSGGGGLAAATCLLARQRGGPRLAKMILLAPMLDDRTIVADEHTSALASWTAIDNETGWSAFLGPKRGQQDVPETASPGRMRDAAGLPPAFVEVGELDLFRDEVIEFAAKYYKAGVGMELHVYPGCTHGFDLFSPESSSIAKRAFEVRDAAIMAIEAIE</sequence>
<dbReference type="SUPFAM" id="SSF53474">
    <property type="entry name" value="alpha/beta-Hydrolases"/>
    <property type="match status" value="1"/>
</dbReference>
<dbReference type="InterPro" id="IPR029058">
    <property type="entry name" value="AB_hydrolase_fold"/>
</dbReference>
<feature type="domain" description="Alpha/beta hydrolase fold-3" evidence="2">
    <location>
        <begin position="85"/>
        <end position="291"/>
    </location>
</feature>